<protein>
    <submittedName>
        <fullName evidence="6">Protein containing DUF86</fullName>
    </submittedName>
</protein>
<evidence type="ECO:0000313" key="6">
    <source>
        <dbReference type="EMBL" id="KJU85326.1"/>
    </source>
</evidence>
<comment type="caution">
    <text evidence="6">The sequence shown here is derived from an EMBL/GenBank/DDBJ whole genome shotgun (WGS) entry which is preliminary data.</text>
</comment>
<organism evidence="6 7">
    <name type="scientific">Candidatus Magnetobacterium bavaricum</name>
    <dbReference type="NCBI Taxonomy" id="29290"/>
    <lineage>
        <taxon>Bacteria</taxon>
        <taxon>Pseudomonadati</taxon>
        <taxon>Nitrospirota</taxon>
        <taxon>Thermodesulfovibrionia</taxon>
        <taxon>Thermodesulfovibrionales</taxon>
        <taxon>Candidatus Magnetobacteriaceae</taxon>
        <taxon>Candidatus Magnetobacterium</taxon>
    </lineage>
</organism>
<evidence type="ECO:0000256" key="2">
    <source>
        <dbReference type="ARBA" id="ARBA00022649"/>
    </source>
</evidence>
<reference evidence="6 7" key="1">
    <citation type="submission" date="2015-02" db="EMBL/GenBank/DDBJ databases">
        <title>Single-cell genomics of uncultivated deep-branching MTB reveals a conserved set of magnetosome genes.</title>
        <authorList>
            <person name="Kolinko S."/>
            <person name="Richter M."/>
            <person name="Glockner F.O."/>
            <person name="Brachmann A."/>
            <person name="Schuler D."/>
        </authorList>
    </citation>
    <scope>NUCLEOTIDE SEQUENCE [LARGE SCALE GENOMIC DNA]</scope>
    <source>
        <strain evidence="6">TM-1</strain>
    </source>
</reference>
<keyword evidence="7" id="KW-1185">Reference proteome</keyword>
<keyword evidence="1" id="KW-0597">Phosphoprotein</keyword>
<evidence type="ECO:0000256" key="3">
    <source>
        <dbReference type="ARBA" id="ARBA00022722"/>
    </source>
</evidence>
<proteinExistence type="predicted"/>
<gene>
    <name evidence="6" type="ORF">MBAV_002476</name>
</gene>
<keyword evidence="2" id="KW-1277">Toxin-antitoxin system</keyword>
<dbReference type="Proteomes" id="UP000033423">
    <property type="component" value="Unassembled WGS sequence"/>
</dbReference>
<dbReference type="GO" id="GO:0004540">
    <property type="term" value="F:RNA nuclease activity"/>
    <property type="evidence" value="ECO:0007669"/>
    <property type="project" value="InterPro"/>
</dbReference>
<evidence type="ECO:0000256" key="1">
    <source>
        <dbReference type="ARBA" id="ARBA00022553"/>
    </source>
</evidence>
<keyword evidence="3" id="KW-0540">Nuclease</keyword>
<name>A0A0F3GU12_9BACT</name>
<dbReference type="Pfam" id="PF01934">
    <property type="entry name" value="HepT-like"/>
    <property type="match status" value="1"/>
</dbReference>
<dbReference type="InterPro" id="IPR051813">
    <property type="entry name" value="HepT_RNase_toxin"/>
</dbReference>
<sequence>MGFIGFMQLEEYLRKLFGVRVDLVTKDALKPYIGKRILEEVVYVPEQECPAAIKNLVQPGVIKNQIRPGGTMTREYRDYINDIAESIDDAISFVEGMTYPEFQKDRKTINAVVRSLEIIGEASRHIPKSIKDKAPNIPWAEMTDMMNRIAHEYFGIDNKVVWDVVNEYLPKLKPEIAELIRQVVERVSES</sequence>
<evidence type="ECO:0000256" key="4">
    <source>
        <dbReference type="ARBA" id="ARBA00022741"/>
    </source>
</evidence>
<keyword evidence="4" id="KW-0547">Nucleotide-binding</keyword>
<dbReference type="PANTHER" id="PTHR34139">
    <property type="entry name" value="UPF0331 PROTEIN MJ0127"/>
    <property type="match status" value="1"/>
</dbReference>
<dbReference type="AlphaFoldDB" id="A0A0F3GU12"/>
<dbReference type="GO" id="GO:0016787">
    <property type="term" value="F:hydrolase activity"/>
    <property type="evidence" value="ECO:0007669"/>
    <property type="project" value="UniProtKB-KW"/>
</dbReference>
<dbReference type="GO" id="GO:0000166">
    <property type="term" value="F:nucleotide binding"/>
    <property type="evidence" value="ECO:0007669"/>
    <property type="project" value="UniProtKB-KW"/>
</dbReference>
<keyword evidence="5" id="KW-0378">Hydrolase</keyword>
<dbReference type="GO" id="GO:0110001">
    <property type="term" value="C:toxin-antitoxin complex"/>
    <property type="evidence" value="ECO:0007669"/>
    <property type="project" value="InterPro"/>
</dbReference>
<accession>A0A0F3GU12</accession>
<dbReference type="PANTHER" id="PTHR34139:SF1">
    <property type="entry name" value="RNASE MJ1380-RELATED"/>
    <property type="match status" value="1"/>
</dbReference>
<dbReference type="InterPro" id="IPR008201">
    <property type="entry name" value="HepT-like"/>
</dbReference>
<evidence type="ECO:0000313" key="7">
    <source>
        <dbReference type="Proteomes" id="UP000033423"/>
    </source>
</evidence>
<dbReference type="EMBL" id="LACI01001069">
    <property type="protein sequence ID" value="KJU85326.1"/>
    <property type="molecule type" value="Genomic_DNA"/>
</dbReference>
<evidence type="ECO:0000256" key="5">
    <source>
        <dbReference type="ARBA" id="ARBA00022801"/>
    </source>
</evidence>
<dbReference type="PATRIC" id="fig|29290.4.peg.3297"/>